<dbReference type="AlphaFoldDB" id="A0A2M8AUG9"/>
<reference evidence="2" key="1">
    <citation type="submission" date="2017-09" db="EMBL/GenBank/DDBJ databases">
        <title>Depth-based differentiation of microbial function through sediment-hosted aquifers and enrichment of novel symbionts in the deep terrestrial subsurface.</title>
        <authorList>
            <person name="Probst A.J."/>
            <person name="Ladd B."/>
            <person name="Jarett J.K."/>
            <person name="Geller-Mcgrath D.E."/>
            <person name="Sieber C.M.K."/>
            <person name="Emerson J.B."/>
            <person name="Anantharaman K."/>
            <person name="Thomas B.C."/>
            <person name="Malmstrom R."/>
            <person name="Stieglmeier M."/>
            <person name="Klingl A."/>
            <person name="Woyke T."/>
            <person name="Ryan C.M."/>
            <person name="Banfield J.F."/>
        </authorList>
    </citation>
    <scope>NUCLEOTIDE SEQUENCE [LARGE SCALE GENOMIC DNA]</scope>
</reference>
<dbReference type="Proteomes" id="UP000231366">
    <property type="component" value="Unassembled WGS sequence"/>
</dbReference>
<evidence type="ECO:0000313" key="2">
    <source>
        <dbReference type="Proteomes" id="UP000231366"/>
    </source>
</evidence>
<dbReference type="Pfam" id="PF12587">
    <property type="entry name" value="DUF3761"/>
    <property type="match status" value="1"/>
</dbReference>
<dbReference type="EMBL" id="PFUI01000106">
    <property type="protein sequence ID" value="PJB29759.1"/>
    <property type="molecule type" value="Genomic_DNA"/>
</dbReference>
<gene>
    <name evidence="1" type="ORF">CO110_04105</name>
</gene>
<comment type="caution">
    <text evidence="1">The sequence shown here is derived from an EMBL/GenBank/DDBJ whole genome shotgun (WGS) entry which is preliminary data.</text>
</comment>
<protein>
    <submittedName>
        <fullName evidence="1">Uncharacterized protein</fullName>
    </submittedName>
</protein>
<name>A0A2M8AUG9_9BACT</name>
<dbReference type="InterPro" id="IPR022236">
    <property type="entry name" value="DUF3761"/>
</dbReference>
<accession>A0A2M8AUG9</accession>
<sequence length="38" mass="4184">MPEQPSYPVGASAICNDGTYSYSSHRRGTSRLYFSLIA</sequence>
<evidence type="ECO:0000313" key="1">
    <source>
        <dbReference type="EMBL" id="PJB29759.1"/>
    </source>
</evidence>
<organism evidence="1 2">
    <name type="scientific">Candidatus Desantisbacteria bacterium CG_4_9_14_3_um_filter_40_11</name>
    <dbReference type="NCBI Taxonomy" id="1974546"/>
    <lineage>
        <taxon>Bacteria</taxon>
        <taxon>Candidatus Desantisiibacteriota</taxon>
    </lineage>
</organism>
<proteinExistence type="predicted"/>